<dbReference type="AlphaFoldDB" id="A0A2Z5J6R7"/>
<protein>
    <submittedName>
        <fullName evidence="1">Uncharacterized protein</fullName>
    </submittedName>
</protein>
<organism evidence="1 2">
    <name type="scientific">Streptomyces atratus</name>
    <dbReference type="NCBI Taxonomy" id="1893"/>
    <lineage>
        <taxon>Bacteria</taxon>
        <taxon>Bacillati</taxon>
        <taxon>Actinomycetota</taxon>
        <taxon>Actinomycetes</taxon>
        <taxon>Kitasatosporales</taxon>
        <taxon>Streptomycetaceae</taxon>
        <taxon>Streptomyces</taxon>
    </lineage>
</organism>
<dbReference type="KEGG" id="sata:C5746_02040"/>
<dbReference type="RefSeq" id="WP_114242629.1">
    <property type="nucleotide sequence ID" value="NZ_CP027306.1"/>
</dbReference>
<dbReference type="EMBL" id="CP027306">
    <property type="protein sequence ID" value="AXE75960.1"/>
    <property type="molecule type" value="Genomic_DNA"/>
</dbReference>
<sequence length="69" mass="7633">MLASRLAATVRAWDRDVRDGDDPALTVHPAGTPDHRLPAGDVLDKKHARLLFQWPGRDVPLPAPVERCD</sequence>
<reference evidence="1 2" key="1">
    <citation type="journal article" date="2018" name="Front. Microbiol.">
        <title>Genome Sequencing of Streptomyces atratus SCSIOZH16 and Activation Production of Nocardamine via Metabolic Engineering.</title>
        <authorList>
            <person name="Li Y."/>
            <person name="Zhang C."/>
            <person name="Liu C."/>
            <person name="Ju J."/>
            <person name="Ma J."/>
        </authorList>
    </citation>
    <scope>NUCLEOTIDE SEQUENCE [LARGE SCALE GENOMIC DNA]</scope>
    <source>
        <strain evidence="1 2">SCSIO_ZH16</strain>
    </source>
</reference>
<gene>
    <name evidence="1" type="ORF">C5746_02040</name>
</gene>
<accession>A0A2Z5J6R7</accession>
<dbReference type="GeneID" id="95517363"/>
<dbReference type="Proteomes" id="UP000252698">
    <property type="component" value="Chromosome"/>
</dbReference>
<name>A0A2Z5J6R7_STRAR</name>
<proteinExistence type="predicted"/>
<evidence type="ECO:0000313" key="2">
    <source>
        <dbReference type="Proteomes" id="UP000252698"/>
    </source>
</evidence>
<evidence type="ECO:0000313" key="1">
    <source>
        <dbReference type="EMBL" id="AXE75960.1"/>
    </source>
</evidence>